<sequence length="173" mass="20316">MTRANRQAIGLSNDMDLLRARAVLKTYHTLAENYFGREFELPIINFKQKGRAAGTAHLSKNEIRLNYFMFQQNPDAFLEEVVPHELAHLIAFTLYGPRIRPHGIEWKLVMIRALSRIPSRTHNFATPKPDQLFDYRCACQEHQLTIRRHNKILKGTVYLCKKCREPLKNIEYH</sequence>
<gene>
    <name evidence="2" type="ORF">O1D97_01260</name>
</gene>
<reference evidence="2" key="1">
    <citation type="submission" date="2022-12" db="EMBL/GenBank/DDBJ databases">
        <title>Marinomonas 15G1-11 sp. nov, isolated from marine algae.</title>
        <authorList>
            <person name="Butt M."/>
            <person name="Choi D.G."/>
            <person name="Kim J.M."/>
            <person name="Lee J.K."/>
            <person name="Baek J.H."/>
            <person name="Jeon C.O."/>
        </authorList>
    </citation>
    <scope>NUCLEOTIDE SEQUENCE</scope>
    <source>
        <strain evidence="2">15G1-11</strain>
    </source>
</reference>
<dbReference type="InterPro" id="IPR035240">
    <property type="entry name" value="SprT_Zn_ribbon"/>
</dbReference>
<keyword evidence="2" id="KW-0482">Metalloprotease</keyword>
<dbReference type="PANTHER" id="PTHR38773">
    <property type="entry name" value="PROTEIN SPRT"/>
    <property type="match status" value="1"/>
</dbReference>
<dbReference type="PANTHER" id="PTHR38773:SF1">
    <property type="entry name" value="PROTEIN SPRT"/>
    <property type="match status" value="1"/>
</dbReference>
<name>A0ABT4JPL5_9GAMM</name>
<dbReference type="SMART" id="SM00731">
    <property type="entry name" value="SprT"/>
    <property type="match status" value="1"/>
</dbReference>
<evidence type="ECO:0000313" key="2">
    <source>
        <dbReference type="EMBL" id="MCZ2720305.1"/>
    </source>
</evidence>
<evidence type="ECO:0000313" key="3">
    <source>
        <dbReference type="Proteomes" id="UP001149719"/>
    </source>
</evidence>
<proteinExistence type="predicted"/>
<feature type="domain" description="SprT-like" evidence="1">
    <location>
        <begin position="22"/>
        <end position="170"/>
    </location>
</feature>
<evidence type="ECO:0000259" key="1">
    <source>
        <dbReference type="SMART" id="SM00731"/>
    </source>
</evidence>
<dbReference type="NCBIfam" id="NF003421">
    <property type="entry name" value="PRK04860.1"/>
    <property type="match status" value="1"/>
</dbReference>
<dbReference type="Proteomes" id="UP001149719">
    <property type="component" value="Unassembled WGS sequence"/>
</dbReference>
<dbReference type="Pfam" id="PF17283">
    <property type="entry name" value="Zn_ribbon_SprT"/>
    <property type="match status" value="1"/>
</dbReference>
<dbReference type="EMBL" id="JAPUBN010000006">
    <property type="protein sequence ID" value="MCZ2720305.1"/>
    <property type="molecule type" value="Genomic_DNA"/>
</dbReference>
<dbReference type="GO" id="GO:0008237">
    <property type="term" value="F:metallopeptidase activity"/>
    <property type="evidence" value="ECO:0007669"/>
    <property type="project" value="UniProtKB-KW"/>
</dbReference>
<dbReference type="Gene3D" id="3.30.2010.10">
    <property type="entry name" value="Metalloproteases ('zincins'), catalytic domain"/>
    <property type="match status" value="1"/>
</dbReference>
<organism evidence="2 3">
    <name type="scientific">Marinomonas phaeophyticola</name>
    <dbReference type="NCBI Taxonomy" id="3004091"/>
    <lineage>
        <taxon>Bacteria</taxon>
        <taxon>Pseudomonadati</taxon>
        <taxon>Pseudomonadota</taxon>
        <taxon>Gammaproteobacteria</taxon>
        <taxon>Oceanospirillales</taxon>
        <taxon>Oceanospirillaceae</taxon>
        <taxon>Marinomonas</taxon>
    </lineage>
</organism>
<keyword evidence="2" id="KW-0378">Hydrolase</keyword>
<protein>
    <submittedName>
        <fullName evidence="2">SprT family zinc-dependent metalloprotease</fullName>
    </submittedName>
</protein>
<dbReference type="Pfam" id="PF10263">
    <property type="entry name" value="SprT-like"/>
    <property type="match status" value="1"/>
</dbReference>
<dbReference type="InterPro" id="IPR006640">
    <property type="entry name" value="SprT-like_domain"/>
</dbReference>
<dbReference type="RefSeq" id="WP_269122095.1">
    <property type="nucleotide sequence ID" value="NZ_JAPUBN010000006.1"/>
</dbReference>
<keyword evidence="2" id="KW-0645">Protease</keyword>
<accession>A0ABT4JPL5</accession>
<comment type="caution">
    <text evidence="2">The sequence shown here is derived from an EMBL/GenBank/DDBJ whole genome shotgun (WGS) entry which is preliminary data.</text>
</comment>
<keyword evidence="3" id="KW-1185">Reference proteome</keyword>